<evidence type="ECO:0000313" key="3">
    <source>
        <dbReference type="Proteomes" id="UP000671399"/>
    </source>
</evidence>
<evidence type="ECO:0000313" key="2">
    <source>
        <dbReference type="EMBL" id="MBO4161465.1"/>
    </source>
</evidence>
<accession>A0ABS3V786</accession>
<dbReference type="RefSeq" id="WP_208567109.1">
    <property type="nucleotide sequence ID" value="NZ_JAGFWR010000004.1"/>
</dbReference>
<feature type="region of interest" description="Disordered" evidence="1">
    <location>
        <begin position="58"/>
        <end position="96"/>
    </location>
</feature>
<gene>
    <name evidence="2" type="ORF">JQN83_11670</name>
</gene>
<name>A0ABS3V786_9ACTN</name>
<comment type="caution">
    <text evidence="2">The sequence shown here is derived from an EMBL/GenBank/DDBJ whole genome shotgun (WGS) entry which is preliminary data.</text>
</comment>
<keyword evidence="3" id="KW-1185">Reference proteome</keyword>
<feature type="compositionally biased region" description="Basic and acidic residues" evidence="1">
    <location>
        <begin position="86"/>
        <end position="96"/>
    </location>
</feature>
<proteinExistence type="predicted"/>
<reference evidence="2 3" key="1">
    <citation type="submission" date="2021-03" db="EMBL/GenBank/DDBJ databases">
        <authorList>
            <person name="Lee D.-H."/>
        </authorList>
    </citation>
    <scope>NUCLEOTIDE SEQUENCE [LARGE SCALE GENOMIC DNA]</scope>
    <source>
        <strain evidence="2 3">MMS20-R2-23</strain>
    </source>
</reference>
<sequence>MGGTLYLGKADGAVGDRSMTVRVSDIRYGLDVGILATITLAGRDGRMAAIGVCSCSARAPGSHSAGIDPTDLPGPGRWRQPPAQLHRPDPQRRQRNTDICALTSAALLGYLAGLFSFRVKSRWCPKCGELTTTPPPR</sequence>
<protein>
    <submittedName>
        <fullName evidence="2">Uncharacterized protein</fullName>
    </submittedName>
</protein>
<dbReference type="Proteomes" id="UP000671399">
    <property type="component" value="Unassembled WGS sequence"/>
</dbReference>
<evidence type="ECO:0000256" key="1">
    <source>
        <dbReference type="SAM" id="MobiDB-lite"/>
    </source>
</evidence>
<organism evidence="2 3">
    <name type="scientific">Micromonospora antibiotica</name>
    <dbReference type="NCBI Taxonomy" id="2807623"/>
    <lineage>
        <taxon>Bacteria</taxon>
        <taxon>Bacillati</taxon>
        <taxon>Actinomycetota</taxon>
        <taxon>Actinomycetes</taxon>
        <taxon>Micromonosporales</taxon>
        <taxon>Micromonosporaceae</taxon>
        <taxon>Micromonospora</taxon>
    </lineage>
</organism>
<dbReference type="EMBL" id="JAGFWR010000004">
    <property type="protein sequence ID" value="MBO4161465.1"/>
    <property type="molecule type" value="Genomic_DNA"/>
</dbReference>